<feature type="compositionally biased region" description="Low complexity" evidence="1">
    <location>
        <begin position="54"/>
        <end position="69"/>
    </location>
</feature>
<evidence type="ECO:0000313" key="4">
    <source>
        <dbReference type="Proteomes" id="UP000324585"/>
    </source>
</evidence>
<proteinExistence type="predicted"/>
<accession>A0A5J4Z7I5</accession>
<sequence>MGWLTDIFLFSPAGLYVPPVIMLFWINFRGMRADMRMQAAIKRKELLAAHRLKQQQQKKQLQQLMQQSPDQPPQSSPQQSINPTLPGGPAQPPAARASPPRSDS</sequence>
<keyword evidence="4" id="KW-1185">Reference proteome</keyword>
<evidence type="ECO:0000256" key="2">
    <source>
        <dbReference type="SAM" id="Phobius"/>
    </source>
</evidence>
<feature type="compositionally biased region" description="Low complexity" evidence="1">
    <location>
        <begin position="93"/>
        <end position="104"/>
    </location>
</feature>
<dbReference type="AlphaFoldDB" id="A0A5J4Z7I5"/>
<evidence type="ECO:0000313" key="3">
    <source>
        <dbReference type="EMBL" id="KAA8498954.1"/>
    </source>
</evidence>
<feature type="transmembrane region" description="Helical" evidence="2">
    <location>
        <begin position="6"/>
        <end position="28"/>
    </location>
</feature>
<evidence type="ECO:0000256" key="1">
    <source>
        <dbReference type="SAM" id="MobiDB-lite"/>
    </source>
</evidence>
<comment type="caution">
    <text evidence="3">The sequence shown here is derived from an EMBL/GenBank/DDBJ whole genome shotgun (WGS) entry which is preliminary data.</text>
</comment>
<keyword evidence="2" id="KW-1133">Transmembrane helix</keyword>
<gene>
    <name evidence="3" type="ORF">FVE85_6539</name>
</gene>
<organism evidence="3 4">
    <name type="scientific">Porphyridium purpureum</name>
    <name type="common">Red alga</name>
    <name type="synonym">Porphyridium cruentum</name>
    <dbReference type="NCBI Taxonomy" id="35688"/>
    <lineage>
        <taxon>Eukaryota</taxon>
        <taxon>Rhodophyta</taxon>
        <taxon>Bangiophyceae</taxon>
        <taxon>Porphyridiales</taxon>
        <taxon>Porphyridiaceae</taxon>
        <taxon>Porphyridium</taxon>
    </lineage>
</organism>
<dbReference type="Proteomes" id="UP000324585">
    <property type="component" value="Unassembled WGS sequence"/>
</dbReference>
<feature type="region of interest" description="Disordered" evidence="1">
    <location>
        <begin position="51"/>
        <end position="104"/>
    </location>
</feature>
<name>A0A5J4Z7I5_PORPP</name>
<protein>
    <submittedName>
        <fullName evidence="3">Uncharacterized protein</fullName>
    </submittedName>
</protein>
<keyword evidence="2" id="KW-0812">Transmembrane</keyword>
<dbReference type="EMBL" id="VRMN01000001">
    <property type="protein sequence ID" value="KAA8498954.1"/>
    <property type="molecule type" value="Genomic_DNA"/>
</dbReference>
<keyword evidence="2" id="KW-0472">Membrane</keyword>
<reference evidence="4" key="1">
    <citation type="journal article" date="2019" name="Nat. Commun.">
        <title>Expansion of phycobilisome linker gene families in mesophilic red algae.</title>
        <authorList>
            <person name="Lee J."/>
            <person name="Kim D."/>
            <person name="Bhattacharya D."/>
            <person name="Yoon H.S."/>
        </authorList>
    </citation>
    <scope>NUCLEOTIDE SEQUENCE [LARGE SCALE GENOMIC DNA]</scope>
    <source>
        <strain evidence="4">CCMP 1328</strain>
    </source>
</reference>